<evidence type="ECO:0000313" key="4">
    <source>
        <dbReference type="EMBL" id="MFC3928461.1"/>
    </source>
</evidence>
<dbReference type="CDD" id="cd04693">
    <property type="entry name" value="NUDIX_Hydrolase"/>
    <property type="match status" value="1"/>
</dbReference>
<comment type="caution">
    <text evidence="4">The sequence shown here is derived from an EMBL/GenBank/DDBJ whole genome shotgun (WGS) entry which is preliminary data.</text>
</comment>
<sequence>MEKWDAYNREGQVTGQVLIRGQEVPNGLYHLVVECLILDQDDRVLLVQRHPDKPAFPSYFEASAGGSALLGESDLEAIIREVEEETGINLKADQLSRRETFFNEQFHCYFQCFTAKLSQVAPEVILQGSETTAYRWIPRSELKSFFKQNQVIPRHQNMLEILFLNNDA</sequence>
<dbReference type="PROSITE" id="PS00893">
    <property type="entry name" value="NUDIX_BOX"/>
    <property type="match status" value="1"/>
</dbReference>
<evidence type="ECO:0000256" key="1">
    <source>
        <dbReference type="ARBA" id="ARBA00005582"/>
    </source>
</evidence>
<accession>A0ABV8CXA0</accession>
<keyword evidence="2" id="KW-0378">Hydrolase</keyword>
<dbReference type="Proteomes" id="UP001595807">
    <property type="component" value="Unassembled WGS sequence"/>
</dbReference>
<dbReference type="PROSITE" id="PS51462">
    <property type="entry name" value="NUDIX"/>
    <property type="match status" value="1"/>
</dbReference>
<dbReference type="RefSeq" id="WP_380427012.1">
    <property type="nucleotide sequence ID" value="NZ_JBHRZV010000049.1"/>
</dbReference>
<dbReference type="Gene3D" id="3.90.79.10">
    <property type="entry name" value="Nucleoside Triphosphate Pyrophosphohydrolase"/>
    <property type="match status" value="1"/>
</dbReference>
<evidence type="ECO:0000259" key="3">
    <source>
        <dbReference type="PROSITE" id="PS51462"/>
    </source>
</evidence>
<organism evidence="4 5">
    <name type="scientific">Streptococcus caprae</name>
    <dbReference type="NCBI Taxonomy" id="1640501"/>
    <lineage>
        <taxon>Bacteria</taxon>
        <taxon>Bacillati</taxon>
        <taxon>Bacillota</taxon>
        <taxon>Bacilli</taxon>
        <taxon>Lactobacillales</taxon>
        <taxon>Streptococcaceae</taxon>
        <taxon>Streptococcus</taxon>
    </lineage>
</organism>
<reference evidence="5" key="1">
    <citation type="journal article" date="2019" name="Int. J. Syst. Evol. Microbiol.">
        <title>The Global Catalogue of Microorganisms (GCM) 10K type strain sequencing project: providing services to taxonomists for standard genome sequencing and annotation.</title>
        <authorList>
            <consortium name="The Broad Institute Genomics Platform"/>
            <consortium name="The Broad Institute Genome Sequencing Center for Infectious Disease"/>
            <person name="Wu L."/>
            <person name="Ma J."/>
        </authorList>
    </citation>
    <scope>NUCLEOTIDE SEQUENCE [LARGE SCALE GENOMIC DNA]</scope>
    <source>
        <strain evidence="5">CCUG 67170</strain>
    </source>
</reference>
<proteinExistence type="inferred from homology"/>
<dbReference type="EMBL" id="JBHRZV010000049">
    <property type="protein sequence ID" value="MFC3928461.1"/>
    <property type="molecule type" value="Genomic_DNA"/>
</dbReference>
<feature type="domain" description="Nudix hydrolase" evidence="3">
    <location>
        <begin position="28"/>
        <end position="160"/>
    </location>
</feature>
<comment type="similarity">
    <text evidence="1">Belongs to the Nudix hydrolase family.</text>
</comment>
<dbReference type="PANTHER" id="PTHR43736:SF1">
    <property type="entry name" value="DIHYDRONEOPTERIN TRIPHOSPHATE DIPHOSPHATASE"/>
    <property type="match status" value="1"/>
</dbReference>
<name>A0ABV8CXA0_9STRE</name>
<dbReference type="SUPFAM" id="SSF55811">
    <property type="entry name" value="Nudix"/>
    <property type="match status" value="1"/>
</dbReference>
<evidence type="ECO:0000256" key="2">
    <source>
        <dbReference type="ARBA" id="ARBA00022801"/>
    </source>
</evidence>
<dbReference type="InterPro" id="IPR000086">
    <property type="entry name" value="NUDIX_hydrolase_dom"/>
</dbReference>
<gene>
    <name evidence="4" type="ORF">ACFORF_07780</name>
</gene>
<protein>
    <submittedName>
        <fullName evidence="4">NUDIX domain-containing protein</fullName>
    </submittedName>
</protein>
<dbReference type="PANTHER" id="PTHR43736">
    <property type="entry name" value="ADP-RIBOSE PYROPHOSPHATASE"/>
    <property type="match status" value="1"/>
</dbReference>
<dbReference type="InterPro" id="IPR020084">
    <property type="entry name" value="NUDIX_hydrolase_CS"/>
</dbReference>
<dbReference type="InterPro" id="IPR015797">
    <property type="entry name" value="NUDIX_hydrolase-like_dom_sf"/>
</dbReference>
<dbReference type="Pfam" id="PF00293">
    <property type="entry name" value="NUDIX"/>
    <property type="match status" value="1"/>
</dbReference>
<evidence type="ECO:0000313" key="5">
    <source>
        <dbReference type="Proteomes" id="UP001595807"/>
    </source>
</evidence>
<keyword evidence="5" id="KW-1185">Reference proteome</keyword>